<dbReference type="Proteomes" id="UP000034287">
    <property type="component" value="Unassembled WGS sequence"/>
</dbReference>
<reference evidence="2 3" key="1">
    <citation type="submission" date="2015-04" db="EMBL/GenBank/DDBJ databases">
        <title>Taxonomic description and genome sequence of Salinicoccus sediminis sp. nov., a novel hyper halotolerant bacterium isolated from marine sediment.</title>
        <authorList>
            <person name="Mathan Kumar R."/>
            <person name="Kaur G."/>
            <person name="Kumar N."/>
            <person name="Kumar A."/>
            <person name="Singh N.K."/>
            <person name="Kaur N."/>
            <person name="Mayilraj S."/>
        </authorList>
    </citation>
    <scope>NUCLEOTIDE SEQUENCE [LARGE SCALE GENOMIC DNA]</scope>
    <source>
        <strain evidence="2 3">SV-16</strain>
    </source>
</reference>
<feature type="region of interest" description="Disordered" evidence="1">
    <location>
        <begin position="39"/>
        <end position="73"/>
    </location>
</feature>
<proteinExistence type="predicted"/>
<dbReference type="AlphaFoldDB" id="A0A0M2SK27"/>
<comment type="caution">
    <text evidence="2">The sequence shown here is derived from an EMBL/GenBank/DDBJ whole genome shotgun (WGS) entry which is preliminary data.</text>
</comment>
<dbReference type="RefSeq" id="WP_046516956.1">
    <property type="nucleotide sequence ID" value="NZ_LAYZ01000024.1"/>
</dbReference>
<evidence type="ECO:0000313" key="2">
    <source>
        <dbReference type="EMBL" id="KKK34011.1"/>
    </source>
</evidence>
<gene>
    <name evidence="2" type="ORF">WN59_10460</name>
</gene>
<dbReference type="NCBIfam" id="TIGR01409">
    <property type="entry name" value="TAT_signal_seq"/>
    <property type="match status" value="1"/>
</dbReference>
<dbReference type="InterPro" id="IPR027056">
    <property type="entry name" value="Gluconate_2DH_su3"/>
</dbReference>
<protein>
    <submittedName>
        <fullName evidence="2">Dehydrogenase</fullName>
    </submittedName>
</protein>
<dbReference type="InterPro" id="IPR019546">
    <property type="entry name" value="TAT_signal_bac_arc"/>
</dbReference>
<sequence>MADKDQKEKKFSRRDFLKTTGAATGGIIGGSLLGGSIGMNFGSDTSTGEEEAQQTEESGGEEAGGTENPGRIFFHNDADFETISQAMERIFPEDDLGPGAIKLGVPYFLDMQLAGAYGNNSKEYMQGPFHEGEATQGYQSRLTRAELFTIGIEALNSESQNDFDTGFADLEDDQKDEILTKFEDGDADFGIPRAAGKPEDFFRLLRSATLQGAYADPLYRGNRGMEGWKMKNFPGHQHAYIQQIDTDSFQEIEPQSLYGGK</sequence>
<keyword evidence="3" id="KW-1185">Reference proteome</keyword>
<dbReference type="Pfam" id="PF10518">
    <property type="entry name" value="TAT_signal"/>
    <property type="match status" value="1"/>
</dbReference>
<name>A0A0M2SK27_9STAP</name>
<dbReference type="PATRIC" id="fig|1432562.3.peg.2079"/>
<dbReference type="OrthoDB" id="8400810at2"/>
<dbReference type="Pfam" id="PF13618">
    <property type="entry name" value="Gluconate_2-dh3"/>
    <property type="match status" value="1"/>
</dbReference>
<evidence type="ECO:0000256" key="1">
    <source>
        <dbReference type="SAM" id="MobiDB-lite"/>
    </source>
</evidence>
<accession>A0A0M2SK27</accession>
<evidence type="ECO:0000313" key="3">
    <source>
        <dbReference type="Proteomes" id="UP000034287"/>
    </source>
</evidence>
<feature type="compositionally biased region" description="Acidic residues" evidence="1">
    <location>
        <begin position="47"/>
        <end position="60"/>
    </location>
</feature>
<organism evidence="2 3">
    <name type="scientific">Salinicoccus sediminis</name>
    <dbReference type="NCBI Taxonomy" id="1432562"/>
    <lineage>
        <taxon>Bacteria</taxon>
        <taxon>Bacillati</taxon>
        <taxon>Bacillota</taxon>
        <taxon>Bacilli</taxon>
        <taxon>Bacillales</taxon>
        <taxon>Staphylococcaceae</taxon>
        <taxon>Salinicoccus</taxon>
    </lineage>
</organism>
<dbReference type="InterPro" id="IPR006311">
    <property type="entry name" value="TAT_signal"/>
</dbReference>
<dbReference type="PROSITE" id="PS51318">
    <property type="entry name" value="TAT"/>
    <property type="match status" value="1"/>
</dbReference>
<dbReference type="STRING" id="1432562.WN59_10460"/>
<dbReference type="EMBL" id="LAYZ01000024">
    <property type="protein sequence ID" value="KKK34011.1"/>
    <property type="molecule type" value="Genomic_DNA"/>
</dbReference>